<evidence type="ECO:0000256" key="1">
    <source>
        <dbReference type="SAM" id="MobiDB-lite"/>
    </source>
</evidence>
<dbReference type="AlphaFoldDB" id="A0A2N8ULL7"/>
<evidence type="ECO:0000256" key="2">
    <source>
        <dbReference type="SAM" id="SignalP"/>
    </source>
</evidence>
<proteinExistence type="predicted"/>
<sequence length="259" mass="29308">MRCLTFRSLRVGWVLASLLGLGAVSHAADEGEATRRVRILPVQRQTSISWSLPPRPDRSGPLMRGPVAPHSDSSGPSIKQPNTPFVISAPIPDSSPYSLSRYRSLWRARPRSGLVARALPKSERGRALQRLRYRLNEYGRDGDSLQREDPVQLTPNPHLYQLEQHLKQTLHEKKAIFLSPSRDLQGRLVALPYAITTGSGPVRLTWAILEVHPSFPSQPSHLRWYDYASHVELDRRILEEELARSSDVKTLKQFLTHPL</sequence>
<dbReference type="Proteomes" id="UP000239563">
    <property type="component" value="Chromosome XIX"/>
</dbReference>
<gene>
    <name evidence="3" type="ORF">SRS1_10058</name>
</gene>
<evidence type="ECO:0000313" key="4">
    <source>
        <dbReference type="Proteomes" id="UP000239563"/>
    </source>
</evidence>
<keyword evidence="2" id="KW-0732">Signal</keyword>
<feature type="chain" id="PRO_5014912457" evidence="2">
    <location>
        <begin position="28"/>
        <end position="259"/>
    </location>
</feature>
<name>A0A2N8ULL7_9BASI</name>
<evidence type="ECO:0000313" key="3">
    <source>
        <dbReference type="EMBL" id="SJX65731.1"/>
    </source>
</evidence>
<feature type="compositionally biased region" description="Polar residues" evidence="1">
    <location>
        <begin position="71"/>
        <end position="80"/>
    </location>
</feature>
<organism evidence="3 4">
    <name type="scientific">Sporisorium reilianum f. sp. reilianum</name>
    <dbReference type="NCBI Taxonomy" id="72559"/>
    <lineage>
        <taxon>Eukaryota</taxon>
        <taxon>Fungi</taxon>
        <taxon>Dikarya</taxon>
        <taxon>Basidiomycota</taxon>
        <taxon>Ustilaginomycotina</taxon>
        <taxon>Ustilaginomycetes</taxon>
        <taxon>Ustilaginales</taxon>
        <taxon>Ustilaginaceae</taxon>
        <taxon>Sporisorium</taxon>
    </lineage>
</organism>
<feature type="signal peptide" evidence="2">
    <location>
        <begin position="1"/>
        <end position="27"/>
    </location>
</feature>
<reference evidence="3 4" key="1">
    <citation type="submission" date="2017-02" db="EMBL/GenBank/DDBJ databases">
        <authorList>
            <person name="Peterson S.W."/>
        </authorList>
    </citation>
    <scope>NUCLEOTIDE SEQUENCE [LARGE SCALE GENOMIC DNA]</scope>
    <source>
        <strain evidence="3 4">SRS1_H2-8</strain>
    </source>
</reference>
<dbReference type="EMBL" id="LT795072">
    <property type="protein sequence ID" value="SJX65731.1"/>
    <property type="molecule type" value="Genomic_DNA"/>
</dbReference>
<accession>A0A2N8ULL7</accession>
<feature type="region of interest" description="Disordered" evidence="1">
    <location>
        <begin position="49"/>
        <end position="80"/>
    </location>
</feature>
<protein>
    <submittedName>
        <fullName evidence="3">Uncharacterized protein</fullName>
    </submittedName>
</protein>